<dbReference type="Proteomes" id="UP000321328">
    <property type="component" value="Unassembled WGS sequence"/>
</dbReference>
<organism evidence="1 2">
    <name type="scientific">Pseudonocardia asaccharolytica DSM 44247 = NBRC 16224</name>
    <dbReference type="NCBI Taxonomy" id="1123024"/>
    <lineage>
        <taxon>Bacteria</taxon>
        <taxon>Bacillati</taxon>
        <taxon>Actinomycetota</taxon>
        <taxon>Actinomycetes</taxon>
        <taxon>Pseudonocardiales</taxon>
        <taxon>Pseudonocardiaceae</taxon>
        <taxon>Pseudonocardia</taxon>
    </lineage>
</organism>
<name>A0A511CXV6_9PSEU</name>
<dbReference type="EMBL" id="BJVI01000008">
    <property type="protein sequence ID" value="GEL17376.1"/>
    <property type="molecule type" value="Genomic_DNA"/>
</dbReference>
<proteinExistence type="predicted"/>
<evidence type="ECO:0000313" key="1">
    <source>
        <dbReference type="EMBL" id="GEL17376.1"/>
    </source>
</evidence>
<dbReference type="InterPro" id="IPR006279">
    <property type="entry name" value="SoxD"/>
</dbReference>
<dbReference type="InterPro" id="IPR038561">
    <property type="entry name" value="SoxD_sf"/>
</dbReference>
<accession>A0A511CXV6</accession>
<comment type="caution">
    <text evidence="1">The sequence shown here is derived from an EMBL/GenBank/DDBJ whole genome shotgun (WGS) entry which is preliminary data.</text>
</comment>
<dbReference type="GO" id="GO:0008115">
    <property type="term" value="F:sarcosine oxidase activity"/>
    <property type="evidence" value="ECO:0007669"/>
    <property type="project" value="InterPro"/>
</dbReference>
<dbReference type="STRING" id="1123024.GCA_000423625_02734"/>
<dbReference type="RefSeq" id="WP_028930476.1">
    <property type="nucleotide sequence ID" value="NZ_AUII01000011.1"/>
</dbReference>
<dbReference type="GO" id="GO:0046653">
    <property type="term" value="P:tetrahydrofolate metabolic process"/>
    <property type="evidence" value="ECO:0007669"/>
    <property type="project" value="InterPro"/>
</dbReference>
<gene>
    <name evidence="1" type="primary">soxD</name>
    <name evidence="1" type="ORF">PA7_12130</name>
</gene>
<protein>
    <submittedName>
        <fullName evidence="1">Sarcosine oxidase subunit delta</fullName>
    </submittedName>
</protein>
<dbReference type="OrthoDB" id="7159274at2"/>
<dbReference type="Pfam" id="PF04267">
    <property type="entry name" value="SoxD"/>
    <property type="match status" value="1"/>
</dbReference>
<evidence type="ECO:0000313" key="2">
    <source>
        <dbReference type="Proteomes" id="UP000321328"/>
    </source>
</evidence>
<dbReference type="Gene3D" id="3.30.2270.10">
    <property type="entry name" value="Folate-binding superfamily"/>
    <property type="match status" value="1"/>
</dbReference>
<dbReference type="AlphaFoldDB" id="A0A511CXV6"/>
<reference evidence="1 2" key="1">
    <citation type="submission" date="2019-07" db="EMBL/GenBank/DDBJ databases">
        <title>Whole genome shotgun sequence of Pseudonocardia asaccharolytica NBRC 16224.</title>
        <authorList>
            <person name="Hosoyama A."/>
            <person name="Uohara A."/>
            <person name="Ohji S."/>
            <person name="Ichikawa N."/>
        </authorList>
    </citation>
    <scope>NUCLEOTIDE SEQUENCE [LARGE SCALE GENOMIC DNA]</scope>
    <source>
        <strain evidence="1 2">NBRC 16224</strain>
    </source>
</reference>
<keyword evidence="2" id="KW-1185">Reference proteome</keyword>
<sequence>MMLLTCPWCGPRNSTEFRFGGESHPRPRPDAATPEEWRDYLYFATNPRGWSRETWYHGSGCRRYFAIERHTETNEHRAIDERRAAEARR</sequence>